<dbReference type="GO" id="GO:0016020">
    <property type="term" value="C:membrane"/>
    <property type="evidence" value="ECO:0007669"/>
    <property type="project" value="InterPro"/>
</dbReference>
<dbReference type="InterPro" id="IPR010288">
    <property type="entry name" value="EcsB_ABC"/>
</dbReference>
<gene>
    <name evidence="2" type="ORF">H9901_03685</name>
</gene>
<feature type="transmembrane region" description="Helical" evidence="1">
    <location>
        <begin position="103"/>
        <end position="123"/>
    </location>
</feature>
<reference evidence="2" key="2">
    <citation type="submission" date="2021-04" db="EMBL/GenBank/DDBJ databases">
        <authorList>
            <person name="Gilroy R."/>
        </authorList>
    </citation>
    <scope>NUCLEOTIDE SEQUENCE</scope>
    <source>
        <strain evidence="2">F6-6636</strain>
    </source>
</reference>
<organism evidence="2 3">
    <name type="scientific">Candidatus Paralactobacillus gallistercoris</name>
    <dbReference type="NCBI Taxonomy" id="2838724"/>
    <lineage>
        <taxon>Bacteria</taxon>
        <taxon>Bacillati</taxon>
        <taxon>Bacillota</taxon>
        <taxon>Bacilli</taxon>
        <taxon>Lactobacillales</taxon>
        <taxon>Lactobacillaceae</taxon>
        <taxon>Lactobacillus</taxon>
    </lineage>
</organism>
<feature type="transmembrane region" description="Helical" evidence="1">
    <location>
        <begin position="362"/>
        <end position="385"/>
    </location>
</feature>
<name>A0A948TJP8_9LACO</name>
<dbReference type="PIRSF" id="PIRSF037259">
    <property type="entry name" value="EcsB_ABC"/>
    <property type="match status" value="1"/>
</dbReference>
<feature type="transmembrane region" description="Helical" evidence="1">
    <location>
        <begin position="339"/>
        <end position="356"/>
    </location>
</feature>
<sequence length="395" mass="46924">MNKLWQIRLKKHQQQQFRYLRYVFNDHFVIALIFLFGAGVYGYAQLLRYLPTPCMVMRWPVLLILMFTMQFGHLATLIEPADNVFLLPQTPRIYHFLQKGRRYSCLIPAMFILLVNLALYPLLVKTLHYSWPLCINLALSCLLLKDGILRYELALVYQERRFHWLIYGFELLIIVLTLWVPYGGCVVALLFDVMMAQLVRHNLQNTPLQWQYLINNESQRMTNLYRFYNLFTDVPGFNSRIKRRHYLDWLLKKIPQDHQHTYAYLYARGFLRRTEYSNLFLRLWIINLLVLCLFHYPLLVIGINALFAYLICLQLMPLFNQYVGMVMTHLYPLTFSQRIQAFITLLQKLLLLQWFTQALVMLLTLPTLTALIAIFINGLLIALLLKGYLPRKLAN</sequence>
<keyword evidence="1" id="KW-0812">Transmembrane</keyword>
<dbReference type="Pfam" id="PF05975">
    <property type="entry name" value="EcsB"/>
    <property type="match status" value="1"/>
</dbReference>
<proteinExistence type="predicted"/>
<feature type="transmembrane region" description="Helical" evidence="1">
    <location>
        <begin position="306"/>
        <end position="327"/>
    </location>
</feature>
<reference evidence="2" key="1">
    <citation type="journal article" date="2021" name="PeerJ">
        <title>Extensive microbial diversity within the chicken gut microbiome revealed by metagenomics and culture.</title>
        <authorList>
            <person name="Gilroy R."/>
            <person name="Ravi A."/>
            <person name="Getino M."/>
            <person name="Pursley I."/>
            <person name="Horton D.L."/>
            <person name="Alikhan N.F."/>
            <person name="Baker D."/>
            <person name="Gharbi K."/>
            <person name="Hall N."/>
            <person name="Watson M."/>
            <person name="Adriaenssens E.M."/>
            <person name="Foster-Nyarko E."/>
            <person name="Jarju S."/>
            <person name="Secka A."/>
            <person name="Antonio M."/>
            <person name="Oren A."/>
            <person name="Chaudhuri R.R."/>
            <person name="La Ragione R."/>
            <person name="Hildebrand F."/>
            <person name="Pallen M.J."/>
        </authorList>
    </citation>
    <scope>NUCLEOTIDE SEQUENCE</scope>
    <source>
        <strain evidence="2">F6-6636</strain>
    </source>
</reference>
<evidence type="ECO:0000256" key="1">
    <source>
        <dbReference type="SAM" id="Phobius"/>
    </source>
</evidence>
<feature type="transmembrane region" description="Helical" evidence="1">
    <location>
        <begin position="20"/>
        <end position="44"/>
    </location>
</feature>
<comment type="caution">
    <text evidence="2">The sequence shown here is derived from an EMBL/GenBank/DDBJ whole genome shotgun (WGS) entry which is preliminary data.</text>
</comment>
<evidence type="ECO:0000313" key="3">
    <source>
        <dbReference type="Proteomes" id="UP000777303"/>
    </source>
</evidence>
<keyword evidence="1" id="KW-1133">Transmembrane helix</keyword>
<keyword evidence="1" id="KW-0472">Membrane</keyword>
<dbReference type="Proteomes" id="UP000777303">
    <property type="component" value="Unassembled WGS sequence"/>
</dbReference>
<evidence type="ECO:0000313" key="2">
    <source>
        <dbReference type="EMBL" id="MBU3851781.1"/>
    </source>
</evidence>
<feature type="transmembrane region" description="Helical" evidence="1">
    <location>
        <begin position="279"/>
        <end position="300"/>
    </location>
</feature>
<protein>
    <submittedName>
        <fullName evidence="2">ABC transporter permease</fullName>
    </submittedName>
</protein>
<dbReference type="EMBL" id="JAHLFS010000048">
    <property type="protein sequence ID" value="MBU3851781.1"/>
    <property type="molecule type" value="Genomic_DNA"/>
</dbReference>
<accession>A0A948TJP8</accession>
<dbReference type="AlphaFoldDB" id="A0A948TJP8"/>
<feature type="transmembrane region" description="Helical" evidence="1">
    <location>
        <begin position="56"/>
        <end position="78"/>
    </location>
</feature>
<feature type="transmembrane region" description="Helical" evidence="1">
    <location>
        <begin position="164"/>
        <end position="191"/>
    </location>
</feature>